<feature type="domain" description="Methyltransferase" evidence="1">
    <location>
        <begin position="52"/>
        <end position="136"/>
    </location>
</feature>
<dbReference type="GO" id="GO:0008168">
    <property type="term" value="F:methyltransferase activity"/>
    <property type="evidence" value="ECO:0007669"/>
    <property type="project" value="UniProtKB-KW"/>
</dbReference>
<dbReference type="Gene3D" id="3.40.50.150">
    <property type="entry name" value="Vaccinia Virus protein VP39"/>
    <property type="match status" value="1"/>
</dbReference>
<proteinExistence type="predicted"/>
<name>A0A4R0KG39_9ACTN</name>
<accession>A0A4R0KG39</accession>
<comment type="caution">
    <text evidence="2">The sequence shown here is derived from an EMBL/GenBank/DDBJ whole genome shotgun (WGS) entry which is preliminary data.</text>
</comment>
<protein>
    <submittedName>
        <fullName evidence="2">Class I SAM-dependent methyltransferase</fullName>
    </submittedName>
</protein>
<keyword evidence="3" id="KW-1185">Reference proteome</keyword>
<dbReference type="RefSeq" id="WP_131359722.1">
    <property type="nucleotide sequence ID" value="NZ_SJKB01000007.1"/>
</dbReference>
<evidence type="ECO:0000313" key="2">
    <source>
        <dbReference type="EMBL" id="TCC59421.1"/>
    </source>
</evidence>
<dbReference type="OrthoDB" id="1550779at2"/>
<dbReference type="GO" id="GO:0032259">
    <property type="term" value="P:methylation"/>
    <property type="evidence" value="ECO:0007669"/>
    <property type="project" value="UniProtKB-KW"/>
</dbReference>
<sequence>MDDCCDPKGYQAVFSSRFARRVARRYSKRGLSPAAARMAGFVSERGLEGATVLEIGGGVGELQVELLRRGAARVTNLEISTSYEVEAKALLERSGLSDRVTRRFGDIATEPELAEPADVVVLHRVVCCYPDYQLLLSVAANHARRLLVYSHPADNVVVRAAIGSENLVRRLQRNPFRAFVHPPDAMVAAAEGDGLRTEYRHRAKDWQVVGLVR</sequence>
<evidence type="ECO:0000313" key="3">
    <source>
        <dbReference type="Proteomes" id="UP000291144"/>
    </source>
</evidence>
<dbReference type="Proteomes" id="UP000291144">
    <property type="component" value="Unassembled WGS sequence"/>
</dbReference>
<keyword evidence="2" id="KW-0489">Methyltransferase</keyword>
<dbReference type="EMBL" id="SJKB01000007">
    <property type="protein sequence ID" value="TCC59421.1"/>
    <property type="molecule type" value="Genomic_DNA"/>
</dbReference>
<dbReference type="Pfam" id="PF13649">
    <property type="entry name" value="Methyltransf_25"/>
    <property type="match status" value="1"/>
</dbReference>
<dbReference type="CDD" id="cd02440">
    <property type="entry name" value="AdoMet_MTases"/>
    <property type="match status" value="1"/>
</dbReference>
<reference evidence="2 3" key="1">
    <citation type="submission" date="2019-02" db="EMBL/GenBank/DDBJ databases">
        <title>Kribbella capetownensis sp. nov. and Kribbella speibonae sp. nov., isolated from soil.</title>
        <authorList>
            <person name="Curtis S.M."/>
            <person name="Norton I."/>
            <person name="Everest G.J."/>
            <person name="Meyers P.R."/>
        </authorList>
    </citation>
    <scope>NUCLEOTIDE SEQUENCE [LARGE SCALE GENOMIC DNA]</scope>
    <source>
        <strain evidence="2 3">NRRL B-24813</strain>
    </source>
</reference>
<organism evidence="2 3">
    <name type="scientific">Kribbella pittospori</name>
    <dbReference type="NCBI Taxonomy" id="722689"/>
    <lineage>
        <taxon>Bacteria</taxon>
        <taxon>Bacillati</taxon>
        <taxon>Actinomycetota</taxon>
        <taxon>Actinomycetes</taxon>
        <taxon>Propionibacteriales</taxon>
        <taxon>Kribbellaceae</taxon>
        <taxon>Kribbella</taxon>
    </lineage>
</organism>
<keyword evidence="2" id="KW-0808">Transferase</keyword>
<dbReference type="InterPro" id="IPR041698">
    <property type="entry name" value="Methyltransf_25"/>
</dbReference>
<gene>
    <name evidence="2" type="ORF">E0H73_22545</name>
</gene>
<dbReference type="AlphaFoldDB" id="A0A4R0KG39"/>
<evidence type="ECO:0000259" key="1">
    <source>
        <dbReference type="Pfam" id="PF13649"/>
    </source>
</evidence>
<dbReference type="SUPFAM" id="SSF53335">
    <property type="entry name" value="S-adenosyl-L-methionine-dependent methyltransferases"/>
    <property type="match status" value="1"/>
</dbReference>
<dbReference type="InterPro" id="IPR029063">
    <property type="entry name" value="SAM-dependent_MTases_sf"/>
</dbReference>